<dbReference type="NCBIfam" id="NF041644">
    <property type="entry name" value="CBO0543_fam"/>
    <property type="match status" value="1"/>
</dbReference>
<feature type="transmembrane region" description="Helical" evidence="1">
    <location>
        <begin position="35"/>
        <end position="56"/>
    </location>
</feature>
<feature type="transmembrane region" description="Helical" evidence="1">
    <location>
        <begin position="125"/>
        <end position="147"/>
    </location>
</feature>
<evidence type="ECO:0008006" key="4">
    <source>
        <dbReference type="Google" id="ProtNLM"/>
    </source>
</evidence>
<feature type="transmembrane region" description="Helical" evidence="1">
    <location>
        <begin position="6"/>
        <end position="23"/>
    </location>
</feature>
<name>A0ABR8XD77_9BACL</name>
<protein>
    <recommendedName>
        <fullName evidence="4">Rod shape-determining protein MreD</fullName>
    </recommendedName>
</protein>
<dbReference type="EMBL" id="JACSQA010000015">
    <property type="protein sequence ID" value="MBD8027156.1"/>
    <property type="molecule type" value="Genomic_DNA"/>
</dbReference>
<feature type="transmembrane region" description="Helical" evidence="1">
    <location>
        <begin position="98"/>
        <end position="119"/>
    </location>
</feature>
<keyword evidence="1" id="KW-1133">Transmembrane helix</keyword>
<proteinExistence type="predicted"/>
<comment type="caution">
    <text evidence="2">The sequence shown here is derived from an EMBL/GenBank/DDBJ whole genome shotgun (WGS) entry which is preliminary data.</text>
</comment>
<gene>
    <name evidence="2" type="ORF">H9636_10870</name>
</gene>
<dbReference type="RefSeq" id="WP_191707630.1">
    <property type="nucleotide sequence ID" value="NZ_JACSQA010000015.1"/>
</dbReference>
<keyword evidence="1" id="KW-0812">Transmembrane</keyword>
<evidence type="ECO:0000313" key="3">
    <source>
        <dbReference type="Proteomes" id="UP000640930"/>
    </source>
</evidence>
<evidence type="ECO:0000256" key="1">
    <source>
        <dbReference type="SAM" id="Phobius"/>
    </source>
</evidence>
<evidence type="ECO:0000313" key="2">
    <source>
        <dbReference type="EMBL" id="MBD8027156.1"/>
    </source>
</evidence>
<dbReference type="InterPro" id="IPR048147">
    <property type="entry name" value="CBO0543-like"/>
</dbReference>
<reference evidence="2 3" key="1">
    <citation type="submission" date="2020-08" db="EMBL/GenBank/DDBJ databases">
        <title>A Genomic Blueprint of the Chicken Gut Microbiome.</title>
        <authorList>
            <person name="Gilroy R."/>
            <person name="Ravi A."/>
            <person name="Getino M."/>
            <person name="Pursley I."/>
            <person name="Horton D.L."/>
            <person name="Alikhan N.-F."/>
            <person name="Baker D."/>
            <person name="Gharbi K."/>
            <person name="Hall N."/>
            <person name="Watson M."/>
            <person name="Adriaenssens E.M."/>
            <person name="Foster-Nyarko E."/>
            <person name="Jarju S."/>
            <person name="Secka A."/>
            <person name="Antonio M."/>
            <person name="Oren A."/>
            <person name="Chaudhuri R."/>
            <person name="La Ragione R.M."/>
            <person name="Hildebrand F."/>
            <person name="Pallen M.J."/>
        </authorList>
    </citation>
    <scope>NUCLEOTIDE SEQUENCE [LARGE SCALE GENOMIC DNA]</scope>
    <source>
        <strain evidence="2 3">Re31</strain>
    </source>
</reference>
<keyword evidence="3" id="KW-1185">Reference proteome</keyword>
<organism evidence="2 3">
    <name type="scientific">Ureibacillus galli</name>
    <dbReference type="NCBI Taxonomy" id="2762222"/>
    <lineage>
        <taxon>Bacteria</taxon>
        <taxon>Bacillati</taxon>
        <taxon>Bacillota</taxon>
        <taxon>Bacilli</taxon>
        <taxon>Bacillales</taxon>
        <taxon>Caryophanaceae</taxon>
        <taxon>Ureibacillus</taxon>
    </lineage>
</organism>
<dbReference type="Proteomes" id="UP000640930">
    <property type="component" value="Unassembled WGS sequence"/>
</dbReference>
<keyword evidence="1" id="KW-0472">Membrane</keyword>
<feature type="transmembrane region" description="Helical" evidence="1">
    <location>
        <begin position="68"/>
        <end position="86"/>
    </location>
</feature>
<accession>A0ABR8XD77</accession>
<sequence length="155" mass="18434">MELQTIFVYIVSILFLLIAYMIPKKINLSEIHATSLFATVVGLIVDTILAVKYKFYVLDKEGVQIPPLIGQIILYYVGSLIILNYFPFNRSKLRKVAYILFCSLVAVLFELICYQFKFIKYHEWNIWYSALCYPFIIIFFTLHYKFFRWLANRNL</sequence>